<evidence type="ECO:0000259" key="6">
    <source>
        <dbReference type="PROSITE" id="PS50934"/>
    </source>
</evidence>
<dbReference type="PROSITE" id="PS51293">
    <property type="entry name" value="SANT"/>
    <property type="match status" value="1"/>
</dbReference>
<dbReference type="SMART" id="SM00717">
    <property type="entry name" value="SANT"/>
    <property type="match status" value="1"/>
</dbReference>
<evidence type="ECO:0000256" key="1">
    <source>
        <dbReference type="ARBA" id="ARBA00023015"/>
    </source>
</evidence>
<dbReference type="PANTHER" id="PTHR12802:SF41">
    <property type="entry name" value="BRAHMA ASSOCIATED PROTEIN 155 KDA"/>
    <property type="match status" value="1"/>
</dbReference>
<feature type="domain" description="SWIRM" evidence="6">
    <location>
        <begin position="61"/>
        <end position="165"/>
    </location>
</feature>
<dbReference type="PROSITE" id="PS50090">
    <property type="entry name" value="MYB_LIKE"/>
    <property type="match status" value="1"/>
</dbReference>
<evidence type="ECO:0000256" key="2">
    <source>
        <dbReference type="ARBA" id="ARBA00023125"/>
    </source>
</evidence>
<dbReference type="InterPro" id="IPR036388">
    <property type="entry name" value="WH-like_DNA-bd_sf"/>
</dbReference>
<evidence type="ECO:0000313" key="8">
    <source>
        <dbReference type="EMBL" id="KGG52232.1"/>
    </source>
</evidence>
<accession>A0A098VTB7</accession>
<keyword evidence="2" id="KW-0238">DNA-binding</keyword>
<dbReference type="InterPro" id="IPR001005">
    <property type="entry name" value="SANT/Myb"/>
</dbReference>
<dbReference type="RefSeq" id="XP_013238659.1">
    <property type="nucleotide sequence ID" value="XM_013383205.1"/>
</dbReference>
<dbReference type="GO" id="GO:0003677">
    <property type="term" value="F:DNA binding"/>
    <property type="evidence" value="ECO:0007669"/>
    <property type="project" value="UniProtKB-KW"/>
</dbReference>
<dbReference type="GO" id="GO:0005634">
    <property type="term" value="C:nucleus"/>
    <property type="evidence" value="ECO:0007669"/>
    <property type="project" value="UniProtKB-ARBA"/>
</dbReference>
<dbReference type="VEuPathDB" id="MicrosporidiaDB:DI09_19p140"/>
<reference evidence="8 9" key="1">
    <citation type="submission" date="2014-04" db="EMBL/GenBank/DDBJ databases">
        <title>A new species of microsporidia sheds light on the evolution of extreme parasitism.</title>
        <authorList>
            <person name="Haag K.L."/>
            <person name="James T.Y."/>
            <person name="Larsson R."/>
            <person name="Schaer T.M."/>
            <person name="Refardt D."/>
            <person name="Pombert J.-F."/>
            <person name="Ebert D."/>
        </authorList>
    </citation>
    <scope>NUCLEOTIDE SEQUENCE [LARGE SCALE GENOMIC DNA]</scope>
    <source>
        <strain evidence="8 9">UGP3</strain>
        <tissue evidence="8">Spores</tissue>
    </source>
</reference>
<keyword evidence="1" id="KW-0805">Transcription regulation</keyword>
<name>A0A098VTB7_9MICR</name>
<dbReference type="InterPro" id="IPR017884">
    <property type="entry name" value="SANT_dom"/>
</dbReference>
<dbReference type="Gene3D" id="1.10.10.10">
    <property type="entry name" value="Winged helix-like DNA-binding domain superfamily/Winged helix DNA-binding domain"/>
    <property type="match status" value="1"/>
</dbReference>
<evidence type="ECO:0000256" key="3">
    <source>
        <dbReference type="ARBA" id="ARBA00023163"/>
    </source>
</evidence>
<protein>
    <recommendedName>
        <fullName evidence="10">SWIRM domain-containing protein</fullName>
    </recommendedName>
</protein>
<organism evidence="8 9">
    <name type="scientific">Mitosporidium daphniae</name>
    <dbReference type="NCBI Taxonomy" id="1485682"/>
    <lineage>
        <taxon>Eukaryota</taxon>
        <taxon>Fungi</taxon>
        <taxon>Fungi incertae sedis</taxon>
        <taxon>Microsporidia</taxon>
        <taxon>Mitosporidium</taxon>
    </lineage>
</organism>
<dbReference type="EMBL" id="JMKJ01000110">
    <property type="protein sequence ID" value="KGG52232.1"/>
    <property type="molecule type" value="Genomic_DNA"/>
</dbReference>
<evidence type="ECO:0000259" key="5">
    <source>
        <dbReference type="PROSITE" id="PS50090"/>
    </source>
</evidence>
<dbReference type="GeneID" id="25258863"/>
<feature type="domain" description="SANT" evidence="7">
    <location>
        <begin position="198"/>
        <end position="255"/>
    </location>
</feature>
<evidence type="ECO:0008006" key="10">
    <source>
        <dbReference type="Google" id="ProtNLM"/>
    </source>
</evidence>
<dbReference type="GO" id="GO:0010468">
    <property type="term" value="P:regulation of gene expression"/>
    <property type="evidence" value="ECO:0007669"/>
    <property type="project" value="UniProtKB-ARBA"/>
</dbReference>
<feature type="domain" description="Myb-like" evidence="5">
    <location>
        <begin position="195"/>
        <end position="251"/>
    </location>
</feature>
<evidence type="ECO:0000313" key="9">
    <source>
        <dbReference type="Proteomes" id="UP000029725"/>
    </source>
</evidence>
<dbReference type="Gene3D" id="1.10.10.60">
    <property type="entry name" value="Homeodomain-like"/>
    <property type="match status" value="1"/>
</dbReference>
<dbReference type="Pfam" id="PF04433">
    <property type="entry name" value="SWIRM"/>
    <property type="match status" value="1"/>
</dbReference>
<dbReference type="PROSITE" id="PS50934">
    <property type="entry name" value="SWIRM"/>
    <property type="match status" value="1"/>
</dbReference>
<proteinExistence type="predicted"/>
<dbReference type="SUPFAM" id="SSF46689">
    <property type="entry name" value="Homeodomain-like"/>
    <property type="match status" value="2"/>
</dbReference>
<dbReference type="OrthoDB" id="118550at2759"/>
<keyword evidence="4" id="KW-0539">Nucleus</keyword>
<dbReference type="HOGENOM" id="CLU_692771_0_0_1"/>
<sequence length="398" mass="43152">MPAPIGNNNANVVNGSCGFSQPSGVPDVPSFAGREPVNIANITPSSQPNDAPSNAGAVPDYPVPAYAAWFSLDSIHGIEKRAFPEFFPPSCTDSAETATVSQYRHARNFVIQTWRSSAGSPPVYTSVTAIRRHLAMDVAALLKIHSFLERWGLINWIPDELYHSLKDPSLNLCMDCFGDGRFSSQYFSGDFVKLGISSEDGGWSDQELLYLFEGIEMFASESSGPEAWERISTHVQTRSSSECIRKFITLPDMQAEKTASFELFSNSLASSSNNPIAALVATLSSAVHPDVGAQAAKMALSTLKQDLSNQDEVVSQIVSAFPSLVDTQLTEEEKKTRQSLALLAELLARKVDAKISLLYALENSLSSELSYLKTSSSASETVFQDAPPKSANIEALHQ</sequence>
<dbReference type="PANTHER" id="PTHR12802">
    <property type="entry name" value="SWI/SNF COMPLEX-RELATED"/>
    <property type="match status" value="1"/>
</dbReference>
<dbReference type="Proteomes" id="UP000029725">
    <property type="component" value="Unassembled WGS sequence"/>
</dbReference>
<keyword evidence="3" id="KW-0804">Transcription</keyword>
<keyword evidence="9" id="KW-1185">Reference proteome</keyword>
<dbReference type="FunFam" id="1.10.10.10:FF:000020">
    <property type="entry name" value="SWI/SNF complex subunit SMARCC2 isoform c"/>
    <property type="match status" value="1"/>
</dbReference>
<dbReference type="InterPro" id="IPR009057">
    <property type="entry name" value="Homeodomain-like_sf"/>
</dbReference>
<dbReference type="CDD" id="cd00167">
    <property type="entry name" value="SANT"/>
    <property type="match status" value="1"/>
</dbReference>
<evidence type="ECO:0000256" key="4">
    <source>
        <dbReference type="ARBA" id="ARBA00023242"/>
    </source>
</evidence>
<evidence type="ECO:0000259" key="7">
    <source>
        <dbReference type="PROSITE" id="PS51293"/>
    </source>
</evidence>
<dbReference type="InterPro" id="IPR007526">
    <property type="entry name" value="SWIRM"/>
</dbReference>
<dbReference type="AlphaFoldDB" id="A0A098VTB7"/>
<comment type="caution">
    <text evidence="8">The sequence shown here is derived from an EMBL/GenBank/DDBJ whole genome shotgun (WGS) entry which is preliminary data.</text>
</comment>
<gene>
    <name evidence="8" type="ORF">DI09_19p140</name>
</gene>